<sequence>MKKVSTSIVLLLALLLNVSAQKHILNYRIKEEFSPANDIVGIQFDSKGAMWVATSYGLYKKEQNEWVLSGAANIYMQSFFIDKHDKIWTALWGEGVHASVDGKKWESIKAAAPSGSANVITADNKGEIWVGDFSAGVLRSGKDKWINYKAGNVGLGDNSILAILPDNKSRMWFGSYHGLSLFDGKLWRLYNKANSKLPDNNVYALLDDAKGDVWIGTCNGLARLSGNTWVVYNVENSGLSSDLILSLGVDAKGNIWAGTNKGVNVFDGKNWQTFNVKNSALIDDRVQVITAYKNAIYLGTSKGIAVFN</sequence>
<dbReference type="SUPFAM" id="SSF63829">
    <property type="entry name" value="Calcium-dependent phosphotriesterase"/>
    <property type="match status" value="2"/>
</dbReference>
<gene>
    <name evidence="2" type="ORF">IDJ75_14895</name>
</gene>
<proteinExistence type="predicted"/>
<reference evidence="2 3" key="1">
    <citation type="submission" date="2020-09" db="EMBL/GenBank/DDBJ databases">
        <title>Novel species of Mucilaginibacter isolated from a glacier on the Tibetan Plateau.</title>
        <authorList>
            <person name="Liu Q."/>
            <person name="Xin Y.-H."/>
        </authorList>
    </citation>
    <scope>NUCLEOTIDE SEQUENCE [LARGE SCALE GENOMIC DNA]</scope>
    <source>
        <strain evidence="2 3">CGMCC 1.13878</strain>
    </source>
</reference>
<feature type="signal peptide" evidence="1">
    <location>
        <begin position="1"/>
        <end position="22"/>
    </location>
</feature>
<dbReference type="Proteomes" id="UP000618754">
    <property type="component" value="Unassembled WGS sequence"/>
</dbReference>
<comment type="caution">
    <text evidence="2">The sequence shown here is derived from an EMBL/GenBank/DDBJ whole genome shotgun (WGS) entry which is preliminary data.</text>
</comment>
<organism evidence="2 3">
    <name type="scientific">Mucilaginibacter rigui</name>
    <dbReference type="NCBI Taxonomy" id="534635"/>
    <lineage>
        <taxon>Bacteria</taxon>
        <taxon>Pseudomonadati</taxon>
        <taxon>Bacteroidota</taxon>
        <taxon>Sphingobacteriia</taxon>
        <taxon>Sphingobacteriales</taxon>
        <taxon>Sphingobacteriaceae</taxon>
        <taxon>Mucilaginibacter</taxon>
    </lineage>
</organism>
<dbReference type="InterPro" id="IPR011110">
    <property type="entry name" value="Reg_prop"/>
</dbReference>
<keyword evidence="3" id="KW-1185">Reference proteome</keyword>
<evidence type="ECO:0008006" key="4">
    <source>
        <dbReference type="Google" id="ProtNLM"/>
    </source>
</evidence>
<dbReference type="Pfam" id="PF07494">
    <property type="entry name" value="Reg_prop"/>
    <property type="match status" value="3"/>
</dbReference>
<accession>A0ABR7X7L6</accession>
<evidence type="ECO:0000313" key="3">
    <source>
        <dbReference type="Proteomes" id="UP000618754"/>
    </source>
</evidence>
<evidence type="ECO:0000313" key="2">
    <source>
        <dbReference type="EMBL" id="MBD1386572.1"/>
    </source>
</evidence>
<dbReference type="RefSeq" id="WP_191176415.1">
    <property type="nucleotide sequence ID" value="NZ_JACWMW010000003.1"/>
</dbReference>
<dbReference type="EMBL" id="JACWMW010000003">
    <property type="protein sequence ID" value="MBD1386572.1"/>
    <property type="molecule type" value="Genomic_DNA"/>
</dbReference>
<name>A0ABR7X7L6_9SPHI</name>
<keyword evidence="1" id="KW-0732">Signal</keyword>
<dbReference type="Gene3D" id="2.130.10.10">
    <property type="entry name" value="YVTN repeat-like/Quinoprotein amine dehydrogenase"/>
    <property type="match status" value="3"/>
</dbReference>
<evidence type="ECO:0000256" key="1">
    <source>
        <dbReference type="SAM" id="SignalP"/>
    </source>
</evidence>
<protein>
    <recommendedName>
        <fullName evidence="4">Two component regulator propeller</fullName>
    </recommendedName>
</protein>
<feature type="chain" id="PRO_5046814853" description="Two component regulator propeller" evidence="1">
    <location>
        <begin position="23"/>
        <end position="308"/>
    </location>
</feature>
<dbReference type="InterPro" id="IPR015943">
    <property type="entry name" value="WD40/YVTN_repeat-like_dom_sf"/>
</dbReference>